<dbReference type="Gramene" id="C.cajan_11853.t">
    <property type="protein sequence ID" value="C.cajan_11853.t"/>
    <property type="gene ID" value="C.cajan_11853"/>
</dbReference>
<organism evidence="5 6">
    <name type="scientific">Cajanus cajan</name>
    <name type="common">Pigeon pea</name>
    <name type="synonym">Cajanus indicus</name>
    <dbReference type="NCBI Taxonomy" id="3821"/>
    <lineage>
        <taxon>Eukaryota</taxon>
        <taxon>Viridiplantae</taxon>
        <taxon>Streptophyta</taxon>
        <taxon>Embryophyta</taxon>
        <taxon>Tracheophyta</taxon>
        <taxon>Spermatophyta</taxon>
        <taxon>Magnoliopsida</taxon>
        <taxon>eudicotyledons</taxon>
        <taxon>Gunneridae</taxon>
        <taxon>Pentapetalae</taxon>
        <taxon>rosids</taxon>
        <taxon>fabids</taxon>
        <taxon>Fabales</taxon>
        <taxon>Fabaceae</taxon>
        <taxon>Papilionoideae</taxon>
        <taxon>50 kb inversion clade</taxon>
        <taxon>NPAAA clade</taxon>
        <taxon>indigoferoid/millettioid clade</taxon>
        <taxon>Phaseoleae</taxon>
        <taxon>Cajanus</taxon>
    </lineage>
</organism>
<dbReference type="InterPro" id="IPR032675">
    <property type="entry name" value="LRR_dom_sf"/>
</dbReference>
<dbReference type="InterPro" id="IPR058192">
    <property type="entry name" value="WHD_ROQ1-like"/>
</dbReference>
<evidence type="ECO:0000313" key="6">
    <source>
        <dbReference type="Proteomes" id="UP000075243"/>
    </source>
</evidence>
<dbReference type="PANTHER" id="PTHR11017">
    <property type="entry name" value="LEUCINE-RICH REPEAT-CONTAINING PROTEIN"/>
    <property type="match status" value="1"/>
</dbReference>
<dbReference type="OMA" id="KHFQPMV"/>
<dbReference type="Gene3D" id="3.80.10.10">
    <property type="entry name" value="Ribonuclease Inhibitor"/>
    <property type="match status" value="3"/>
</dbReference>
<dbReference type="GO" id="GO:0051707">
    <property type="term" value="P:response to other organism"/>
    <property type="evidence" value="ECO:0007669"/>
    <property type="project" value="UniProtKB-ARBA"/>
</dbReference>
<accession>A0A151TFW0</accession>
<dbReference type="EMBL" id="CM003608">
    <property type="protein sequence ID" value="KYP65939.1"/>
    <property type="molecule type" value="Genomic_DNA"/>
</dbReference>
<dbReference type="GO" id="GO:0043531">
    <property type="term" value="F:ADP binding"/>
    <property type="evidence" value="ECO:0007669"/>
    <property type="project" value="InterPro"/>
</dbReference>
<dbReference type="SMART" id="SM00255">
    <property type="entry name" value="TIR"/>
    <property type="match status" value="1"/>
</dbReference>
<dbReference type="Gene3D" id="3.40.50.10140">
    <property type="entry name" value="Toll/interleukin-1 receptor homology (TIR) domain"/>
    <property type="match status" value="1"/>
</dbReference>
<dbReference type="InterPro" id="IPR000157">
    <property type="entry name" value="TIR_dom"/>
</dbReference>
<dbReference type="Proteomes" id="UP000075243">
    <property type="component" value="Chromosome 6"/>
</dbReference>
<feature type="domain" description="TIR" evidence="4">
    <location>
        <begin position="16"/>
        <end position="183"/>
    </location>
</feature>
<reference evidence="5 6" key="1">
    <citation type="journal article" date="2012" name="Nat. Biotechnol.">
        <title>Draft genome sequence of pigeonpea (Cajanus cajan), an orphan legume crop of resource-poor farmers.</title>
        <authorList>
            <person name="Varshney R.K."/>
            <person name="Chen W."/>
            <person name="Li Y."/>
            <person name="Bharti A.K."/>
            <person name="Saxena R.K."/>
            <person name="Schlueter J.A."/>
            <person name="Donoghue M.T."/>
            <person name="Azam S."/>
            <person name="Fan G."/>
            <person name="Whaley A.M."/>
            <person name="Farmer A.D."/>
            <person name="Sheridan J."/>
            <person name="Iwata A."/>
            <person name="Tuteja R."/>
            <person name="Penmetsa R.V."/>
            <person name="Wu W."/>
            <person name="Upadhyaya H.D."/>
            <person name="Yang S.P."/>
            <person name="Shah T."/>
            <person name="Saxena K.B."/>
            <person name="Michael T."/>
            <person name="McCombie W.R."/>
            <person name="Yang B."/>
            <person name="Zhang G."/>
            <person name="Yang H."/>
            <person name="Wang J."/>
            <person name="Spillane C."/>
            <person name="Cook D.R."/>
            <person name="May G.D."/>
            <person name="Xu X."/>
            <person name="Jackson S.A."/>
        </authorList>
    </citation>
    <scope>NUCLEOTIDE SEQUENCE [LARGE SCALE GENOMIC DNA]</scope>
    <source>
        <strain evidence="6">cv. Asha</strain>
    </source>
</reference>
<sequence length="1393" mass="158225">MTPETHVTPPPPSFRLRCDVFLSFRRYDTCHTFTINLQRALLGLGLGLRVFPDDHGLERGGDIQKNLLAAIEDSAACVVVLSPDYASSHWCLEELAKICEVERLVLPVFYCVDPSDVRKQKGRSFEGAFASHAERFSQESVQQWRDAMKKVGGIAGYVVDEQSDSDKIDNLIQILVQTLLKQMRNTPLNVAPYTVGLEERVEELKRLLDVKSNDVRVLGLYGMGGVGKTTLAKTLFNTLVVHNFERRSFIPNVRSQVSKHGGLVSLQNTLRSDLSQSGKDSKEGLINDVNDGIAAIKRIVQENRVLLILDDVDDVEHLNFLMGKREWFHKGSRVVITTRDKEVLRESYVDMHYEVKELKFSAALELFCYHAMRRKEPAEGFLDLANQIVEKTQGLPLALEVFGSFLFDKRTEREWKDAVEKVKQIRPACLHDVLKISFDALDEEEKCVFLDMACLFVQMEMKREDVVDVLNGCGFSGEIAVTLLTARCLIKISGDGNVWMHDQVRDMGRQIVVSENLADAGLRSRLWDRGEILTVLKSMKGTRNVRGIVLDCVKRRMSIPEDRSADKITWENFRHKPSCKSALEYIKERHKKYVRDREEKGKEVILQSKHFQPMVSLRLLQINYSRLEGQFRCLPPGLKWLQWKQCPLRYMPSTYNPLELAVMDLSESQIETVWGRRSNKVAEHLMVLNLSSCHRLTETPDLTGYLSLKKIILEECSHLTRIHESLGDLCSLVHLNLRLCYNLMELPGDVSGLKHLEDLILSDCWKLKALPEDLSCMVSLRQLLLDNTAITELPESIFHMTKLEKLSTNGCRSLKRLPTCIGQLCSLQELSLNHTVLEELPDSVGSLKKLEKLSLMGCRSLSVIPNSIGKLIALAQLFLNGSGIKELPASIDSLSYLRKLSVGGCNILDKLPVSIEALVSLVELQLDRTKITNFPDQMFAAMQMLEKLEMGKCQHLRILPVSFGCLSALTSLDLHETNIIELPESTKMLENLIRLRLDMCKQLQRLPDTIGNLKSLRWLSMKETALTHLPDSFGMLTSLVKLDMERRPYLNGARNNMPTGVIIPNKHEEPNSEAILTSFCNLTLLEELNGHGWGIYGKIPDDFEKLSSLEILSLGHNNICSLPASMTGLSYLKKLLLSDCRELMFLPPLPSSLEELHLANCTAVQYIYDISNLGRLEELNLTNCEKVMDIPGLEHLKSLRRLYMSGCIGCSLAVKRRFSKVLLKKLEILIMPGSRVPDWFTAEPVVFSKRRNRELKSVICFGVLSFNNIPENQREGLELVDVQGKIFNLTDNVYSTTFRLLGLPRTNQDHIFLRRFGVRSPLVFQLKDKYILHLKKRNPPFIEGLELKNCRIQLVFEDDDDYEGDEGSLDESQYSVSQKLAKFFNFVSDDPCV</sequence>
<dbReference type="OrthoDB" id="2018313at2759"/>
<evidence type="ECO:0000256" key="2">
    <source>
        <dbReference type="ARBA" id="ARBA00022737"/>
    </source>
</evidence>
<proteinExistence type="predicted"/>
<dbReference type="Gene3D" id="3.40.50.300">
    <property type="entry name" value="P-loop containing nucleotide triphosphate hydrolases"/>
    <property type="match status" value="1"/>
</dbReference>
<gene>
    <name evidence="5" type="ORF">KK1_012216</name>
</gene>
<evidence type="ECO:0000259" key="4">
    <source>
        <dbReference type="PROSITE" id="PS50104"/>
    </source>
</evidence>
<dbReference type="InterPro" id="IPR003591">
    <property type="entry name" value="Leu-rich_rpt_typical-subtyp"/>
</dbReference>
<name>A0A151TFW0_CAJCA</name>
<evidence type="ECO:0000313" key="5">
    <source>
        <dbReference type="EMBL" id="KYP65939.1"/>
    </source>
</evidence>
<dbReference type="Pfam" id="PF23598">
    <property type="entry name" value="LRR_14"/>
    <property type="match status" value="2"/>
</dbReference>
<dbReference type="SUPFAM" id="SSF52200">
    <property type="entry name" value="Toll/Interleukin receptor TIR domain"/>
    <property type="match status" value="1"/>
</dbReference>
<keyword evidence="3" id="KW-0611">Plant defense</keyword>
<dbReference type="Pfam" id="PF23282">
    <property type="entry name" value="WHD_ROQ1"/>
    <property type="match status" value="1"/>
</dbReference>
<dbReference type="Pfam" id="PF01582">
    <property type="entry name" value="TIR"/>
    <property type="match status" value="1"/>
</dbReference>
<keyword evidence="2" id="KW-0677">Repeat</keyword>
<dbReference type="SMART" id="SM00369">
    <property type="entry name" value="LRR_TYP"/>
    <property type="match status" value="7"/>
</dbReference>
<dbReference type="InterPro" id="IPR055414">
    <property type="entry name" value="LRR_R13L4/SHOC2-like"/>
</dbReference>
<dbReference type="PROSITE" id="PS50104">
    <property type="entry name" value="TIR"/>
    <property type="match status" value="1"/>
</dbReference>
<evidence type="ECO:0000256" key="3">
    <source>
        <dbReference type="ARBA" id="ARBA00022821"/>
    </source>
</evidence>
<dbReference type="InterPro" id="IPR042197">
    <property type="entry name" value="Apaf_helical"/>
</dbReference>
<dbReference type="InterPro" id="IPR027417">
    <property type="entry name" value="P-loop_NTPase"/>
</dbReference>
<keyword evidence="6" id="KW-1185">Reference proteome</keyword>
<keyword evidence="1" id="KW-0433">Leucine-rich repeat</keyword>
<dbReference type="SUPFAM" id="SSF52540">
    <property type="entry name" value="P-loop containing nucleoside triphosphate hydrolases"/>
    <property type="match status" value="1"/>
</dbReference>
<dbReference type="PRINTS" id="PR00364">
    <property type="entry name" value="DISEASERSIST"/>
</dbReference>
<dbReference type="GO" id="GO:0006952">
    <property type="term" value="P:defense response"/>
    <property type="evidence" value="ECO:0007669"/>
    <property type="project" value="UniProtKB-KW"/>
</dbReference>
<dbReference type="InterPro" id="IPR044974">
    <property type="entry name" value="Disease_R_plants"/>
</dbReference>
<dbReference type="Gene3D" id="1.10.8.430">
    <property type="entry name" value="Helical domain of apoptotic protease-activating factors"/>
    <property type="match status" value="1"/>
</dbReference>
<dbReference type="InterPro" id="IPR035897">
    <property type="entry name" value="Toll_tir_struct_dom_sf"/>
</dbReference>
<dbReference type="GO" id="GO:0007165">
    <property type="term" value="P:signal transduction"/>
    <property type="evidence" value="ECO:0007669"/>
    <property type="project" value="InterPro"/>
</dbReference>
<dbReference type="SUPFAM" id="SSF52058">
    <property type="entry name" value="L domain-like"/>
    <property type="match status" value="2"/>
</dbReference>
<dbReference type="InterPro" id="IPR002182">
    <property type="entry name" value="NB-ARC"/>
</dbReference>
<evidence type="ECO:0000256" key="1">
    <source>
        <dbReference type="ARBA" id="ARBA00022614"/>
    </source>
</evidence>
<dbReference type="PANTHER" id="PTHR11017:SF385">
    <property type="entry name" value="DISEASE RESISTANCE PROTEIN (TIR-NBS-LRR CLASS)-RELATED"/>
    <property type="match status" value="1"/>
</dbReference>
<dbReference type="InterPro" id="IPR001611">
    <property type="entry name" value="Leu-rich_rpt"/>
</dbReference>
<dbReference type="PROSITE" id="PS51450">
    <property type="entry name" value="LRR"/>
    <property type="match status" value="1"/>
</dbReference>
<protein>
    <submittedName>
        <fullName evidence="5">TMV resistance protein N</fullName>
    </submittedName>
</protein>
<dbReference type="Pfam" id="PF00931">
    <property type="entry name" value="NB-ARC"/>
    <property type="match status" value="1"/>
</dbReference>